<gene>
    <name evidence="2" type="ORF">E4100_03745</name>
</gene>
<keyword evidence="1" id="KW-0472">Membrane</keyword>
<keyword evidence="1" id="KW-0812">Transmembrane</keyword>
<evidence type="ECO:0008006" key="4">
    <source>
        <dbReference type="Google" id="ProtNLM"/>
    </source>
</evidence>
<name>A0A4Z0D726_9FIRM</name>
<evidence type="ECO:0000313" key="2">
    <source>
        <dbReference type="EMBL" id="TFZ40683.1"/>
    </source>
</evidence>
<keyword evidence="3" id="KW-1185">Reference proteome</keyword>
<comment type="caution">
    <text evidence="2">The sequence shown here is derived from an EMBL/GenBank/DDBJ whole genome shotgun (WGS) entry which is preliminary data.</text>
</comment>
<protein>
    <recommendedName>
        <fullName evidence="4">Type 4 fimbrial biogenesis protein PilX N-terminal domain-containing protein</fullName>
    </recommendedName>
</protein>
<evidence type="ECO:0000313" key="3">
    <source>
        <dbReference type="Proteomes" id="UP000298381"/>
    </source>
</evidence>
<dbReference type="EMBL" id="SRIB01000004">
    <property type="protein sequence ID" value="TFZ40683.1"/>
    <property type="molecule type" value="Genomic_DNA"/>
</dbReference>
<dbReference type="Proteomes" id="UP000298381">
    <property type="component" value="Unassembled WGS sequence"/>
</dbReference>
<sequence length="140" mass="16404">MRKRKGSFLVFSLLIFTILILFMSVVLHLLNTNNQQIKLQEQKMEAYYLAYSGAELAKEALFKDNNELFNNIRSDKIEFYDEELILDNGKIEIIAEQSNNENYPDWIEIKSTSTLNDTDITYTRILYINPVDPGEQVWVN</sequence>
<reference evidence="2 3" key="1">
    <citation type="submission" date="2019-03" db="EMBL/GenBank/DDBJ databases">
        <title>Draft genome sequence data and analysis of a Fermenting Bacterium, Soehngenia longevitae strain 1933PT, isolated from petroleum reservoir in Azerbaijan.</title>
        <authorList>
            <person name="Grouzdev D.S."/>
            <person name="Bidzhieva S.K."/>
            <person name="Sokolova D.S."/>
            <person name="Tourova T.P."/>
            <person name="Poltaraus A.B."/>
            <person name="Nazina T.N."/>
        </authorList>
    </citation>
    <scope>NUCLEOTIDE SEQUENCE [LARGE SCALE GENOMIC DNA]</scope>
    <source>
        <strain evidence="2 3">1933P</strain>
    </source>
</reference>
<organism evidence="2 3">
    <name type="scientific">Soehngenia longivitae</name>
    <dbReference type="NCBI Taxonomy" id="2562294"/>
    <lineage>
        <taxon>Bacteria</taxon>
        <taxon>Bacillati</taxon>
        <taxon>Bacillota</taxon>
        <taxon>Tissierellia</taxon>
        <taxon>Tissierellales</taxon>
        <taxon>Tissierellaceae</taxon>
        <taxon>Soehngenia</taxon>
    </lineage>
</organism>
<dbReference type="AlphaFoldDB" id="A0A4Z0D726"/>
<feature type="transmembrane region" description="Helical" evidence="1">
    <location>
        <begin position="7"/>
        <end position="30"/>
    </location>
</feature>
<accession>A0A4Z0D726</accession>
<dbReference type="OrthoDB" id="3035618at2"/>
<proteinExistence type="predicted"/>
<dbReference type="RefSeq" id="WP_135270709.1">
    <property type="nucleotide sequence ID" value="NZ_SRIB01000004.1"/>
</dbReference>
<keyword evidence="1" id="KW-1133">Transmembrane helix</keyword>
<evidence type="ECO:0000256" key="1">
    <source>
        <dbReference type="SAM" id="Phobius"/>
    </source>
</evidence>